<dbReference type="Pfam" id="PF16925">
    <property type="entry name" value="TetR_C_13"/>
    <property type="match status" value="1"/>
</dbReference>
<comment type="caution">
    <text evidence="6">The sequence shown here is derived from an EMBL/GenBank/DDBJ whole genome shotgun (WGS) entry which is preliminary data.</text>
</comment>
<dbReference type="Gene3D" id="1.10.357.10">
    <property type="entry name" value="Tetracycline Repressor, domain 2"/>
    <property type="match status" value="1"/>
</dbReference>
<dbReference type="InterPro" id="IPR036271">
    <property type="entry name" value="Tet_transcr_reg_TetR-rel_C_sf"/>
</dbReference>
<keyword evidence="7" id="KW-1185">Reference proteome</keyword>
<dbReference type="Pfam" id="PF00440">
    <property type="entry name" value="TetR_N"/>
    <property type="match status" value="1"/>
</dbReference>
<evidence type="ECO:0008006" key="8">
    <source>
        <dbReference type="Google" id="ProtNLM"/>
    </source>
</evidence>
<gene>
    <name evidence="6" type="ORF">GCM10022254_33770</name>
</gene>
<reference evidence="7" key="1">
    <citation type="journal article" date="2019" name="Int. J. Syst. Evol. Microbiol.">
        <title>The Global Catalogue of Microorganisms (GCM) 10K type strain sequencing project: providing services to taxonomists for standard genome sequencing and annotation.</title>
        <authorList>
            <consortium name="The Broad Institute Genomics Platform"/>
            <consortium name="The Broad Institute Genome Sequencing Center for Infectious Disease"/>
            <person name="Wu L."/>
            <person name="Ma J."/>
        </authorList>
    </citation>
    <scope>NUCLEOTIDE SEQUENCE [LARGE SCALE GENOMIC DNA]</scope>
    <source>
        <strain evidence="7">JCM 17440</strain>
    </source>
</reference>
<dbReference type="PRINTS" id="PR00455">
    <property type="entry name" value="HTHTETR"/>
</dbReference>
<dbReference type="RefSeq" id="WP_344897276.1">
    <property type="nucleotide sequence ID" value="NZ_BAABAS010000006.1"/>
</dbReference>
<dbReference type="InterPro" id="IPR011075">
    <property type="entry name" value="TetR_C"/>
</dbReference>
<protein>
    <recommendedName>
        <fullName evidence="8">TetR family transcriptional regulator</fullName>
    </recommendedName>
</protein>
<dbReference type="InterPro" id="IPR011051">
    <property type="entry name" value="RmlC_Cupin_sf"/>
</dbReference>
<evidence type="ECO:0000256" key="1">
    <source>
        <dbReference type="ARBA" id="ARBA00023015"/>
    </source>
</evidence>
<sequence>MNARERLVESTRELLWERGYVGTSPKAIQQRSGAGQGSMYHHFASKEALARAAIDRTADDLRTAADELLSAPGTAIERVAAYLHRERDVLRGCPIGRLTQDPDVMATPALREPVEETFAWLRGRLAEVLREGVDGGELSPALDPAATASAIVACLQGGYVLARAADTTAPFDQAIEGTLALLRLHAVVTHGIGRVQGRGGAVSAIRAGDTVRIAPGEWQYRLADDAENGSPVVRSPVLDQFLAEPHNTHRVEVRRITIAPGHAAGRHVHNGPVFGSIETGSVVYQIEGVTFLGYFLLAADEKPEIEFIEQ</sequence>
<evidence type="ECO:0000256" key="3">
    <source>
        <dbReference type="ARBA" id="ARBA00023163"/>
    </source>
</evidence>
<feature type="domain" description="Tetracyclin repressor-like C-terminal" evidence="5">
    <location>
        <begin position="77"/>
        <end position="176"/>
    </location>
</feature>
<evidence type="ECO:0000256" key="2">
    <source>
        <dbReference type="ARBA" id="ARBA00023125"/>
    </source>
</evidence>
<organism evidence="6 7">
    <name type="scientific">Actinomadura meridiana</name>
    <dbReference type="NCBI Taxonomy" id="559626"/>
    <lineage>
        <taxon>Bacteria</taxon>
        <taxon>Bacillati</taxon>
        <taxon>Actinomycetota</taxon>
        <taxon>Actinomycetes</taxon>
        <taxon>Streptosporangiales</taxon>
        <taxon>Thermomonosporaceae</taxon>
        <taxon>Actinomadura</taxon>
    </lineage>
</organism>
<dbReference type="PANTHER" id="PTHR47506">
    <property type="entry name" value="TRANSCRIPTIONAL REGULATORY PROTEIN"/>
    <property type="match status" value="1"/>
</dbReference>
<dbReference type="PANTHER" id="PTHR47506:SF3">
    <property type="entry name" value="HTH-TYPE TRANSCRIPTIONAL REGULATOR LMRA"/>
    <property type="match status" value="1"/>
</dbReference>
<dbReference type="SUPFAM" id="SSF51182">
    <property type="entry name" value="RmlC-like cupins"/>
    <property type="match status" value="1"/>
</dbReference>
<dbReference type="Proteomes" id="UP001501710">
    <property type="component" value="Unassembled WGS sequence"/>
</dbReference>
<dbReference type="InterPro" id="IPR009057">
    <property type="entry name" value="Homeodomain-like_sf"/>
</dbReference>
<keyword evidence="3" id="KW-0804">Transcription</keyword>
<proteinExistence type="predicted"/>
<dbReference type="SUPFAM" id="SSF48498">
    <property type="entry name" value="Tetracyclin repressor-like, C-terminal domain"/>
    <property type="match status" value="1"/>
</dbReference>
<evidence type="ECO:0000313" key="6">
    <source>
        <dbReference type="EMBL" id="GAA4232823.1"/>
    </source>
</evidence>
<evidence type="ECO:0000259" key="5">
    <source>
        <dbReference type="Pfam" id="PF16925"/>
    </source>
</evidence>
<evidence type="ECO:0000313" key="7">
    <source>
        <dbReference type="Proteomes" id="UP001501710"/>
    </source>
</evidence>
<dbReference type="InterPro" id="IPR001647">
    <property type="entry name" value="HTH_TetR"/>
</dbReference>
<keyword evidence="2" id="KW-0238">DNA-binding</keyword>
<keyword evidence="1" id="KW-0805">Transcription regulation</keyword>
<feature type="domain" description="HTH tetR-type" evidence="4">
    <location>
        <begin position="8"/>
        <end position="53"/>
    </location>
</feature>
<dbReference type="EMBL" id="BAABAS010000006">
    <property type="protein sequence ID" value="GAA4232823.1"/>
    <property type="molecule type" value="Genomic_DNA"/>
</dbReference>
<evidence type="ECO:0000259" key="4">
    <source>
        <dbReference type="Pfam" id="PF00440"/>
    </source>
</evidence>
<name>A0ABP8C3X0_9ACTN</name>
<dbReference type="SUPFAM" id="SSF46689">
    <property type="entry name" value="Homeodomain-like"/>
    <property type="match status" value="1"/>
</dbReference>
<accession>A0ABP8C3X0</accession>